<gene>
    <name evidence="1" type="ORF">GL286_20450</name>
</gene>
<evidence type="ECO:0000313" key="1">
    <source>
        <dbReference type="EMBL" id="MTH80078.1"/>
    </source>
</evidence>
<dbReference type="Proteomes" id="UP000478183">
    <property type="component" value="Unassembled WGS sequence"/>
</dbReference>
<dbReference type="OrthoDB" id="9803231at2"/>
<organism evidence="1 2">
    <name type="scientific">Paracoccus aestuariivivens</name>
    <dbReference type="NCBI Taxonomy" id="1820333"/>
    <lineage>
        <taxon>Bacteria</taxon>
        <taxon>Pseudomonadati</taxon>
        <taxon>Pseudomonadota</taxon>
        <taxon>Alphaproteobacteria</taxon>
        <taxon>Rhodobacterales</taxon>
        <taxon>Paracoccaceae</taxon>
        <taxon>Paracoccus</taxon>
    </lineage>
</organism>
<dbReference type="AlphaFoldDB" id="A0A6L6JFV8"/>
<sequence length="37" mass="4436">MPKTRIATLLGRNRSTITREVKHNWWHDKEVPQTDGY</sequence>
<comment type="caution">
    <text evidence="1">The sequence shown here is derived from an EMBL/GenBank/DDBJ whole genome shotgun (WGS) entry which is preliminary data.</text>
</comment>
<proteinExistence type="predicted"/>
<keyword evidence="2" id="KW-1185">Reference proteome</keyword>
<evidence type="ECO:0000313" key="2">
    <source>
        <dbReference type="Proteomes" id="UP000478183"/>
    </source>
</evidence>
<reference evidence="1 2" key="1">
    <citation type="submission" date="2019-11" db="EMBL/GenBank/DDBJ databases">
        <authorList>
            <person name="Dong K."/>
        </authorList>
    </citation>
    <scope>NUCLEOTIDE SEQUENCE [LARGE SCALE GENOMIC DNA]</scope>
    <source>
        <strain evidence="1 2">NBRC 111993</strain>
    </source>
</reference>
<protein>
    <submittedName>
        <fullName evidence="1">Helix-turn-helix domain-containing protein</fullName>
    </submittedName>
</protein>
<dbReference type="EMBL" id="WMIE01000026">
    <property type="protein sequence ID" value="MTH80078.1"/>
    <property type="molecule type" value="Genomic_DNA"/>
</dbReference>
<name>A0A6L6JFV8_9RHOB</name>
<accession>A0A6L6JFV8</accession>